<evidence type="ECO:0000256" key="2">
    <source>
        <dbReference type="SAM" id="MobiDB-lite"/>
    </source>
</evidence>
<dbReference type="Pfam" id="PF13489">
    <property type="entry name" value="Methyltransf_23"/>
    <property type="match status" value="1"/>
</dbReference>
<evidence type="ECO:0008006" key="5">
    <source>
        <dbReference type="Google" id="ProtNLM"/>
    </source>
</evidence>
<reference evidence="3 4" key="1">
    <citation type="journal article" date="2010" name="Nature">
        <title>Comparative genomics reveals mobile pathogenicity chromosomes in Fusarium.</title>
        <authorList>
            <person name="Ma L.J."/>
            <person name="van der Does H.C."/>
            <person name="Borkovich K.A."/>
            <person name="Coleman J.J."/>
            <person name="Daboussi M.J."/>
            <person name="Di Pietro A."/>
            <person name="Dufresne M."/>
            <person name="Freitag M."/>
            <person name="Grabherr M."/>
            <person name="Henrissat B."/>
            <person name="Houterman P.M."/>
            <person name="Kang S."/>
            <person name="Shim W.B."/>
            <person name="Woloshuk C."/>
            <person name="Xie X."/>
            <person name="Xu J.R."/>
            <person name="Antoniw J."/>
            <person name="Baker S.E."/>
            <person name="Bluhm B.H."/>
            <person name="Breakspear A."/>
            <person name="Brown D.W."/>
            <person name="Butchko R.A."/>
            <person name="Chapman S."/>
            <person name="Coulson R."/>
            <person name="Coutinho P.M."/>
            <person name="Danchin E.G."/>
            <person name="Diener A."/>
            <person name="Gale L.R."/>
            <person name="Gardiner D.M."/>
            <person name="Goff S."/>
            <person name="Hammond-Kosack K.E."/>
            <person name="Hilburn K."/>
            <person name="Hua-Van A."/>
            <person name="Jonkers W."/>
            <person name="Kazan K."/>
            <person name="Kodira C.D."/>
            <person name="Koehrsen M."/>
            <person name="Kumar L."/>
            <person name="Lee Y.H."/>
            <person name="Li L."/>
            <person name="Manners J.M."/>
            <person name="Miranda-Saavedra D."/>
            <person name="Mukherjee M."/>
            <person name="Park G."/>
            <person name="Park J."/>
            <person name="Park S.Y."/>
            <person name="Proctor R.H."/>
            <person name="Regev A."/>
            <person name="Ruiz-Roldan M.C."/>
            <person name="Sain D."/>
            <person name="Sakthikumar S."/>
            <person name="Sykes S."/>
            <person name="Schwartz D.C."/>
            <person name="Turgeon B.G."/>
            <person name="Wapinski I."/>
            <person name="Yoder O."/>
            <person name="Young S."/>
            <person name="Zeng Q."/>
            <person name="Zhou S."/>
            <person name="Galagan J."/>
            <person name="Cuomo C.A."/>
            <person name="Kistler H.C."/>
            <person name="Rep M."/>
        </authorList>
    </citation>
    <scope>NUCLEOTIDE SEQUENCE [LARGE SCALE GENOMIC DNA]</scope>
    <source>
        <strain evidence="4">4287 / CBS 123668 / FGSC 9935 / NRRL 34936</strain>
    </source>
</reference>
<feature type="compositionally biased region" description="Polar residues" evidence="2">
    <location>
        <begin position="47"/>
        <end position="75"/>
    </location>
</feature>
<dbReference type="InterPro" id="IPR029063">
    <property type="entry name" value="SAM-dependent_MTases_sf"/>
</dbReference>
<dbReference type="EMBL" id="DS231717">
    <property type="protein sequence ID" value="KNB15717.1"/>
    <property type="molecule type" value="Genomic_DNA"/>
</dbReference>
<dbReference type="PANTHER" id="PTHR43591">
    <property type="entry name" value="METHYLTRANSFERASE"/>
    <property type="match status" value="1"/>
</dbReference>
<sequence>MPPASFSKIAYRSIAASAASYTCSTSWHKKIPSSLPSETMPLESRPLGSSSEYHPELSQQNGSVTERTSTGNCTRSRSRTDHALSETSTIDSSDASDHRLKSEADHEGISQTDYDDAFTDRGDVDFDDEGYVDLDTASTTSVNTVAENFQQLFGRQYHNEDIGYHWEPNDETRQQMWDGFHHIYSDLLEGLNKATIPCGSPRVLDVGTGTGIWAIDFADEHPDADVIGIDISPIMPNWVPPNLKFQIDDCGREWTFKESSFDYIHARDLNGSVNWREFTKEVFRALAPGGVAEFHEGPIEFRSRKVTLAKESYMNRWGGFFRAAREKRRRPFLVANNETLQQEMAAAGFKDITAYEYEIPIGPWPESEEGKRLGKFALAILTWDIVGSILRLAIEDFGWSEKETHVFAARVRNEILSCSKEYEIYTPRKVVVGKKPE</sequence>
<feature type="compositionally biased region" description="Basic and acidic residues" evidence="2">
    <location>
        <begin position="95"/>
        <end position="108"/>
    </location>
</feature>
<dbReference type="AlphaFoldDB" id="A0A0J9WTB0"/>
<feature type="region of interest" description="Disordered" evidence="2">
    <location>
        <begin position="28"/>
        <end position="121"/>
    </location>
</feature>
<protein>
    <recommendedName>
        <fullName evidence="5">Methyltransferase</fullName>
    </recommendedName>
</protein>
<dbReference type="GeneID" id="28962156"/>
<dbReference type="SUPFAM" id="SSF53335">
    <property type="entry name" value="S-adenosyl-L-methionine-dependent methyltransferases"/>
    <property type="match status" value="1"/>
</dbReference>
<proteinExistence type="inferred from homology"/>
<name>A0A0J9WTB0_FUSO4</name>
<dbReference type="Gene3D" id="3.40.50.150">
    <property type="entry name" value="Vaccinia Virus protein VP39"/>
    <property type="match status" value="1"/>
</dbReference>
<evidence type="ECO:0000313" key="4">
    <source>
        <dbReference type="Proteomes" id="UP000009097"/>
    </source>
</evidence>
<dbReference type="RefSeq" id="XP_018253762.1">
    <property type="nucleotide sequence ID" value="XM_018401788.1"/>
</dbReference>
<comment type="similarity">
    <text evidence="1">Belongs to the methyltransferase superfamily. LaeA methyltransferase family.</text>
</comment>
<dbReference type="VEuPathDB" id="FungiDB:FOXG_21450"/>
<dbReference type="PANTHER" id="PTHR43591:SF10">
    <property type="entry name" value="ABC TRANSMEMBRANE TYPE-1 DOMAIN-CONTAINING PROTEIN-RELATED"/>
    <property type="match status" value="1"/>
</dbReference>
<dbReference type="OrthoDB" id="2013972at2759"/>
<accession>A0A0J9WTB0</accession>
<evidence type="ECO:0000256" key="1">
    <source>
        <dbReference type="ARBA" id="ARBA00038158"/>
    </source>
</evidence>
<dbReference type="GO" id="GO:0008168">
    <property type="term" value="F:methyltransferase activity"/>
    <property type="evidence" value="ECO:0007669"/>
    <property type="project" value="TreeGrafter"/>
</dbReference>
<dbReference type="CDD" id="cd02440">
    <property type="entry name" value="AdoMet_MTases"/>
    <property type="match status" value="1"/>
</dbReference>
<dbReference type="Proteomes" id="UP000009097">
    <property type="component" value="Chromosome 14"/>
</dbReference>
<evidence type="ECO:0000313" key="3">
    <source>
        <dbReference type="EMBL" id="KNB15717.1"/>
    </source>
</evidence>
<dbReference type="KEGG" id="fox:FOXG_21450"/>
<organism evidence="3 4">
    <name type="scientific">Fusarium oxysporum f. sp. lycopersici (strain 4287 / CBS 123668 / FGSC 9935 / NRRL 34936)</name>
    <name type="common">Fusarium vascular wilt of tomato</name>
    <dbReference type="NCBI Taxonomy" id="426428"/>
    <lineage>
        <taxon>Eukaryota</taxon>
        <taxon>Fungi</taxon>
        <taxon>Dikarya</taxon>
        <taxon>Ascomycota</taxon>
        <taxon>Pezizomycotina</taxon>
        <taxon>Sordariomycetes</taxon>
        <taxon>Hypocreomycetidae</taxon>
        <taxon>Hypocreales</taxon>
        <taxon>Nectriaceae</taxon>
        <taxon>Fusarium</taxon>
        <taxon>Fusarium oxysporum species complex</taxon>
    </lineage>
</organism>
<gene>
    <name evidence="3" type="ORF">FOXG_21450</name>
</gene>